<reference evidence="2" key="1">
    <citation type="submission" date="2020-03" db="EMBL/GenBank/DDBJ databases">
        <authorList>
            <person name="Weist P."/>
        </authorList>
    </citation>
    <scope>NUCLEOTIDE SEQUENCE</scope>
</reference>
<evidence type="ECO:0008006" key="4">
    <source>
        <dbReference type="Google" id="ProtNLM"/>
    </source>
</evidence>
<keyword evidence="3" id="KW-1185">Reference proteome</keyword>
<evidence type="ECO:0000256" key="1">
    <source>
        <dbReference type="SAM" id="SignalP"/>
    </source>
</evidence>
<feature type="chain" id="PRO_5040328799" description="Secreted protein" evidence="1">
    <location>
        <begin position="24"/>
        <end position="78"/>
    </location>
</feature>
<organism evidence="2 3">
    <name type="scientific">Pleuronectes platessa</name>
    <name type="common">European plaice</name>
    <dbReference type="NCBI Taxonomy" id="8262"/>
    <lineage>
        <taxon>Eukaryota</taxon>
        <taxon>Metazoa</taxon>
        <taxon>Chordata</taxon>
        <taxon>Craniata</taxon>
        <taxon>Vertebrata</taxon>
        <taxon>Euteleostomi</taxon>
        <taxon>Actinopterygii</taxon>
        <taxon>Neopterygii</taxon>
        <taxon>Teleostei</taxon>
        <taxon>Neoteleostei</taxon>
        <taxon>Acanthomorphata</taxon>
        <taxon>Carangaria</taxon>
        <taxon>Pleuronectiformes</taxon>
        <taxon>Pleuronectoidei</taxon>
        <taxon>Pleuronectidae</taxon>
        <taxon>Pleuronectes</taxon>
    </lineage>
</organism>
<proteinExistence type="predicted"/>
<keyword evidence="1" id="KW-0732">Signal</keyword>
<protein>
    <recommendedName>
        <fullName evidence="4">Secreted protein</fullName>
    </recommendedName>
</protein>
<dbReference type="Proteomes" id="UP001153269">
    <property type="component" value="Unassembled WGS sequence"/>
</dbReference>
<feature type="signal peptide" evidence="1">
    <location>
        <begin position="1"/>
        <end position="23"/>
    </location>
</feature>
<dbReference type="AlphaFoldDB" id="A0A9N7VD57"/>
<dbReference type="EMBL" id="CADEAL010004055">
    <property type="protein sequence ID" value="CAB1450457.1"/>
    <property type="molecule type" value="Genomic_DNA"/>
</dbReference>
<evidence type="ECO:0000313" key="2">
    <source>
        <dbReference type="EMBL" id="CAB1450457.1"/>
    </source>
</evidence>
<name>A0A9N7VD57_PLEPL</name>
<gene>
    <name evidence="2" type="ORF">PLEPLA_LOCUS38146</name>
</gene>
<evidence type="ECO:0000313" key="3">
    <source>
        <dbReference type="Proteomes" id="UP001153269"/>
    </source>
</evidence>
<comment type="caution">
    <text evidence="2">The sequence shown here is derived from an EMBL/GenBank/DDBJ whole genome shotgun (WGS) entry which is preliminary data.</text>
</comment>
<sequence length="78" mass="8917">MNPATSLIHVLCYLRMLQRFTAAVTCRWIRRHDLQTVVVRFPNNNTRPGPGQRLVNTAGANFTEWAVDVMLENQAVVH</sequence>
<accession>A0A9N7VD57</accession>